<dbReference type="EMBL" id="JACGCI010000124">
    <property type="protein sequence ID" value="KAF6744275.1"/>
    <property type="molecule type" value="Genomic_DNA"/>
</dbReference>
<keyword evidence="3" id="KW-1185">Reference proteome</keyword>
<feature type="compositionally biased region" description="Acidic residues" evidence="1">
    <location>
        <begin position="432"/>
        <end position="441"/>
    </location>
</feature>
<proteinExistence type="predicted"/>
<dbReference type="Proteomes" id="UP000521943">
    <property type="component" value="Unassembled WGS sequence"/>
</dbReference>
<protein>
    <recommendedName>
        <fullName evidence="4">NYN domain-containing protein</fullName>
    </recommendedName>
</protein>
<evidence type="ECO:0008006" key="4">
    <source>
        <dbReference type="Google" id="ProtNLM"/>
    </source>
</evidence>
<feature type="compositionally biased region" description="Basic and acidic residues" evidence="1">
    <location>
        <begin position="378"/>
        <end position="395"/>
    </location>
</feature>
<feature type="region of interest" description="Disordered" evidence="1">
    <location>
        <begin position="477"/>
        <end position="544"/>
    </location>
</feature>
<feature type="compositionally biased region" description="Polar residues" evidence="1">
    <location>
        <begin position="408"/>
        <end position="419"/>
    </location>
</feature>
<evidence type="ECO:0000256" key="1">
    <source>
        <dbReference type="SAM" id="MobiDB-lite"/>
    </source>
</evidence>
<feature type="compositionally biased region" description="Polar residues" evidence="1">
    <location>
        <begin position="368"/>
        <end position="377"/>
    </location>
</feature>
<reference evidence="2 3" key="1">
    <citation type="submission" date="2020-07" db="EMBL/GenBank/DDBJ databases">
        <title>Comparative genomics of pyrophilous fungi reveals a link between fire events and developmental genes.</title>
        <authorList>
            <consortium name="DOE Joint Genome Institute"/>
            <person name="Steindorff A.S."/>
            <person name="Carver A."/>
            <person name="Calhoun S."/>
            <person name="Stillman K."/>
            <person name="Liu H."/>
            <person name="Lipzen A."/>
            <person name="Pangilinan J."/>
            <person name="Labutti K."/>
            <person name="Bruns T.D."/>
            <person name="Grigoriev I.V."/>
        </authorList>
    </citation>
    <scope>NUCLEOTIDE SEQUENCE [LARGE SCALE GENOMIC DNA]</scope>
    <source>
        <strain evidence="2 3">CBS 144469</strain>
    </source>
</reference>
<dbReference type="AlphaFoldDB" id="A0A8H6LVK4"/>
<name>A0A8H6LVK4_9AGAR</name>
<feature type="region of interest" description="Disordered" evidence="1">
    <location>
        <begin position="349"/>
        <end position="465"/>
    </location>
</feature>
<gene>
    <name evidence="2" type="ORF">DFP72DRAFT_929606</name>
</gene>
<comment type="caution">
    <text evidence="2">The sequence shown here is derived from an EMBL/GenBank/DDBJ whole genome shotgun (WGS) entry which is preliminary data.</text>
</comment>
<sequence>MPASKKTVKTAPSAPTPKPPRRIRTFIYWDFELKEGESLEIVNQHVDAIWGYAKSAKKSTRFCVCSADWNTLAPELRKGLKKSGVRIFSPRVEDVMMGDEALWSNLKEYGQETTTVVVKKDESHPIIDKITSLGSNLLWISSLGRDKLTESSHRPMTVGAAGQGNSKSNLNACHRQAAVPREDARHSGPVAIDAAENAGSSPAVSVFWDYSGCPIPRTLGQPGRTVATILDRIKSSIGVYGHNPQFYAYVHPAQDGSYPKKLHTAFSAARVETRLLQPRAKYRTHQQIMRDVAAHPKEHPDTKTIVLIARESTVNEFSALITLFQQLGLNVVCITTLPTGAEGQEITAVVHSPSKGGPKVASGPPTAGRSTIPSPQETRSHRPDGLVALDGHEEPEGQVASEEPPSSLPETQVPETQVDTGDLEEPHSPFYDVDDLDEPEDTLFFPASSDVDLPSDTPSDLSYPVDDIPIALLGDAAESPPEELPVDCDYPSRSATPRATTPTQEPSDKGPSTDEEWDMGLSDLDNWEERSTSVARSDASESDIGTVDAVEVSGWACLGALGKRKNPLDEDCSLVDMSRMRLRKKKRLTVF</sequence>
<evidence type="ECO:0000313" key="3">
    <source>
        <dbReference type="Proteomes" id="UP000521943"/>
    </source>
</evidence>
<accession>A0A8H6LVK4</accession>
<evidence type="ECO:0000313" key="2">
    <source>
        <dbReference type="EMBL" id="KAF6744275.1"/>
    </source>
</evidence>
<organism evidence="2 3">
    <name type="scientific">Ephemerocybe angulata</name>
    <dbReference type="NCBI Taxonomy" id="980116"/>
    <lineage>
        <taxon>Eukaryota</taxon>
        <taxon>Fungi</taxon>
        <taxon>Dikarya</taxon>
        <taxon>Basidiomycota</taxon>
        <taxon>Agaricomycotina</taxon>
        <taxon>Agaricomycetes</taxon>
        <taxon>Agaricomycetidae</taxon>
        <taxon>Agaricales</taxon>
        <taxon>Agaricineae</taxon>
        <taxon>Psathyrellaceae</taxon>
        <taxon>Ephemerocybe</taxon>
    </lineage>
</organism>
<feature type="compositionally biased region" description="Polar residues" evidence="1">
    <location>
        <begin position="493"/>
        <end position="505"/>
    </location>
</feature>
<dbReference type="OrthoDB" id="10277598at2759"/>